<evidence type="ECO:0000256" key="4">
    <source>
        <dbReference type="ARBA" id="ARBA00023163"/>
    </source>
</evidence>
<sequence>MMMKADMQDLLDGGRNGGTSEPLDESNPLLMGSLTSEQKKKKPPKAKQDVPTFKRPEGMHRELYNLLVNDVKGKDVSPLVPTLVPSKLAGYRNPKAQIGLRKVRHWEWTSFENSARTDDLKLSHWQRIDRINEAQEYPFARFNKVISIPLYTNEEYEANLASQKWTRNETDHLFDLCKRFDLRWPVIVDRWDRTAFPLMRAMEDMKDRFYAICNALSAARDGHSDPLCFDADHERRRKEQLTKLWNRSKEEVEEEEMLVEEERKIEGRRRDRERKAQDLQKLITAADRAPFSPTVSASALSPGGLGLKKKAFRNKLGSTSTLLTATAALNAGEHSGLKFPEFRSQGAHLRSQEMKMPTNVGQKKLKAMETVFEKLNIEAMPIGSEEVARDFNELRSDAALLYDLKSALQGAEFELQSLRNRYQAITGKTFDIPPRIRVACTMEPSGVEGAPTSKRRLVEAIDLSLAALPTKKRKTALEQTSLMKRVRRQ</sequence>
<evidence type="ECO:0000256" key="1">
    <source>
        <dbReference type="ARBA" id="ARBA00004123"/>
    </source>
</evidence>
<feature type="domain" description="DNA methyltransferase 1-associated 1" evidence="9">
    <location>
        <begin position="254"/>
        <end position="429"/>
    </location>
</feature>
<keyword evidence="7" id="KW-0175">Coiled coil</keyword>
<keyword evidence="11" id="KW-1185">Reference proteome</keyword>
<evidence type="ECO:0000256" key="6">
    <source>
        <dbReference type="ARBA" id="ARBA00067416"/>
    </source>
</evidence>
<comment type="subcellular location">
    <subcellularLocation>
        <location evidence="1">Nucleus</location>
    </subcellularLocation>
</comment>
<evidence type="ECO:0000313" key="11">
    <source>
        <dbReference type="Proteomes" id="UP000887566"/>
    </source>
</evidence>
<evidence type="ECO:0000256" key="5">
    <source>
        <dbReference type="ARBA" id="ARBA00023242"/>
    </source>
</evidence>
<feature type="domain" description="DAMP1 SANT/Myb-like" evidence="10">
    <location>
        <begin position="137"/>
        <end position="216"/>
    </location>
</feature>
<dbReference type="FunFam" id="1.10.10.60:FF:000087">
    <property type="entry name" value="DNA methyltransferase 1-associated protein 1"/>
    <property type="match status" value="1"/>
</dbReference>
<dbReference type="GO" id="GO:0000122">
    <property type="term" value="P:negative regulation of transcription by RNA polymerase II"/>
    <property type="evidence" value="ECO:0007669"/>
    <property type="project" value="TreeGrafter"/>
</dbReference>
<evidence type="ECO:0000256" key="8">
    <source>
        <dbReference type="SAM" id="MobiDB-lite"/>
    </source>
</evidence>
<protein>
    <recommendedName>
        <fullName evidence="6">DNA methyltransferase 1-associated protein 1</fullName>
    </recommendedName>
</protein>
<organism evidence="11 12">
    <name type="scientific">Plectus sambesii</name>
    <dbReference type="NCBI Taxonomy" id="2011161"/>
    <lineage>
        <taxon>Eukaryota</taxon>
        <taxon>Metazoa</taxon>
        <taxon>Ecdysozoa</taxon>
        <taxon>Nematoda</taxon>
        <taxon>Chromadorea</taxon>
        <taxon>Plectida</taxon>
        <taxon>Plectina</taxon>
        <taxon>Plectoidea</taxon>
        <taxon>Plectidae</taxon>
        <taxon>Plectus</taxon>
    </lineage>
</organism>
<keyword evidence="3" id="KW-0805">Transcription regulation</keyword>
<feature type="coiled-coil region" evidence="7">
    <location>
        <begin position="401"/>
        <end position="428"/>
    </location>
</feature>
<name>A0A914W1Z7_9BILA</name>
<evidence type="ECO:0000313" key="12">
    <source>
        <dbReference type="WBParaSite" id="PSAMB.scaffold286size59126.g4301.t1"/>
    </source>
</evidence>
<keyword evidence="4" id="KW-0804">Transcription</keyword>
<dbReference type="InterPro" id="IPR008468">
    <property type="entry name" value="DMAP1"/>
</dbReference>
<evidence type="ECO:0000256" key="2">
    <source>
        <dbReference type="ARBA" id="ARBA00022853"/>
    </source>
</evidence>
<dbReference type="GO" id="GO:0006338">
    <property type="term" value="P:chromatin remodeling"/>
    <property type="evidence" value="ECO:0007669"/>
    <property type="project" value="InterPro"/>
</dbReference>
<dbReference type="Pfam" id="PF16282">
    <property type="entry name" value="SANT_DAMP1_like"/>
    <property type="match status" value="1"/>
</dbReference>
<dbReference type="GO" id="GO:0035267">
    <property type="term" value="C:NuA4 histone acetyltransferase complex"/>
    <property type="evidence" value="ECO:0007669"/>
    <property type="project" value="InterPro"/>
</dbReference>
<dbReference type="GO" id="GO:0003714">
    <property type="term" value="F:transcription corepressor activity"/>
    <property type="evidence" value="ECO:0007669"/>
    <property type="project" value="TreeGrafter"/>
</dbReference>
<dbReference type="Pfam" id="PF05499">
    <property type="entry name" value="DMAP1"/>
    <property type="match status" value="1"/>
</dbReference>
<evidence type="ECO:0000256" key="7">
    <source>
        <dbReference type="SAM" id="Coils"/>
    </source>
</evidence>
<reference evidence="12" key="1">
    <citation type="submission" date="2022-11" db="UniProtKB">
        <authorList>
            <consortium name="WormBaseParasite"/>
        </authorList>
    </citation>
    <scope>IDENTIFICATION</scope>
</reference>
<proteinExistence type="predicted"/>
<dbReference type="InterPro" id="IPR027109">
    <property type="entry name" value="Swc4/Dmap1"/>
</dbReference>
<dbReference type="GO" id="GO:0000812">
    <property type="term" value="C:Swr1 complex"/>
    <property type="evidence" value="ECO:0007669"/>
    <property type="project" value="TreeGrafter"/>
</dbReference>
<dbReference type="GO" id="GO:0006281">
    <property type="term" value="P:DNA repair"/>
    <property type="evidence" value="ECO:0007669"/>
    <property type="project" value="InterPro"/>
</dbReference>
<keyword evidence="5" id="KW-0539">Nucleus</keyword>
<feature type="region of interest" description="Disordered" evidence="8">
    <location>
        <begin position="1"/>
        <end position="52"/>
    </location>
</feature>
<evidence type="ECO:0000256" key="3">
    <source>
        <dbReference type="ARBA" id="ARBA00023015"/>
    </source>
</evidence>
<dbReference type="Proteomes" id="UP000887566">
    <property type="component" value="Unplaced"/>
</dbReference>
<keyword evidence="2" id="KW-0156">Chromatin regulator</keyword>
<dbReference type="PANTHER" id="PTHR12855:SF10">
    <property type="entry name" value="DNA METHYLTRANSFERASE 1-ASSOCIATED PROTEIN 1"/>
    <property type="match status" value="1"/>
</dbReference>
<dbReference type="PANTHER" id="PTHR12855">
    <property type="entry name" value="DNA METHYLTRANSFERASE 1-ASSOCIATED PROTEIN 1 FAMILY MEMBER"/>
    <property type="match status" value="1"/>
</dbReference>
<dbReference type="AlphaFoldDB" id="A0A914W1Z7"/>
<evidence type="ECO:0000259" key="10">
    <source>
        <dbReference type="Pfam" id="PF16282"/>
    </source>
</evidence>
<dbReference type="InterPro" id="IPR032563">
    <property type="entry name" value="DAMP1_SANT-like"/>
</dbReference>
<accession>A0A914W1Z7</accession>
<dbReference type="WBParaSite" id="PSAMB.scaffold286size59126.g4301.t1">
    <property type="protein sequence ID" value="PSAMB.scaffold286size59126.g4301.t1"/>
    <property type="gene ID" value="PSAMB.scaffold286size59126.g4301"/>
</dbReference>
<dbReference type="Gene3D" id="1.10.10.60">
    <property type="entry name" value="Homeodomain-like"/>
    <property type="match status" value="1"/>
</dbReference>
<evidence type="ECO:0000259" key="9">
    <source>
        <dbReference type="Pfam" id="PF05499"/>
    </source>
</evidence>